<dbReference type="PRINTS" id="PR00080">
    <property type="entry name" value="SDRFAMILY"/>
</dbReference>
<dbReference type="Proteomes" id="UP000001024">
    <property type="component" value="Chromosome"/>
</dbReference>
<dbReference type="EMBL" id="AL445063">
    <property type="protein sequence ID" value="CAC11351.1"/>
    <property type="molecule type" value="Genomic_DNA"/>
</dbReference>
<evidence type="ECO:0000256" key="1">
    <source>
        <dbReference type="ARBA" id="ARBA00022857"/>
    </source>
</evidence>
<dbReference type="GO" id="GO:0008670">
    <property type="term" value="F:2,4-dienoyl-CoA reductase (NADPH) activity"/>
    <property type="evidence" value="ECO:0007669"/>
    <property type="project" value="InterPro"/>
</dbReference>
<gene>
    <name evidence="3" type="ordered locus">Ta0205</name>
</gene>
<dbReference type="STRING" id="273075.gene:9571421"/>
<reference evidence="3 4" key="1">
    <citation type="journal article" date="2000" name="Nature">
        <title>The genome sequence of the thermoacidophilic scavenger Thermoplasma acidophilum.</title>
        <authorList>
            <person name="Ruepp A."/>
            <person name="Graml W."/>
            <person name="Santos-Martinez M.L."/>
            <person name="Koretke K.K."/>
            <person name="Volker C."/>
            <person name="Mewes H.W."/>
            <person name="Frishman D."/>
            <person name="Stocker S."/>
            <person name="Lupas A.N."/>
            <person name="Baumeister W."/>
        </authorList>
    </citation>
    <scope>NUCLEOTIDE SEQUENCE [LARGE SCALE GENOMIC DNA]</scope>
    <source>
        <strain evidence="4">ATCC 25905 / DSM 1728 / JCM 9062 / NBRC 15155 / AMRC-C165</strain>
    </source>
</reference>
<dbReference type="RefSeq" id="WP_010900632.1">
    <property type="nucleotide sequence ID" value="NC_002578.1"/>
</dbReference>
<dbReference type="CDD" id="cd05369">
    <property type="entry name" value="TER_DECR_SDR_a"/>
    <property type="match status" value="1"/>
</dbReference>
<dbReference type="InParanoid" id="Q9HLM2"/>
<dbReference type="InterPro" id="IPR002347">
    <property type="entry name" value="SDR_fam"/>
</dbReference>
<dbReference type="PaxDb" id="273075-Ta0205"/>
<keyword evidence="2" id="KW-0560">Oxidoreductase</keyword>
<dbReference type="PANTHER" id="PTHR43296:SF2">
    <property type="entry name" value="PEROXISOMAL 2,4-DIENOYL-COA REDUCTASE [(3E)-ENOYL-COA-PRODUCING]"/>
    <property type="match status" value="1"/>
</dbReference>
<dbReference type="PANTHER" id="PTHR43296">
    <property type="entry name" value="PEROXISOMAL 2,4-DIENOYL-COA REDUCTASE"/>
    <property type="match status" value="1"/>
</dbReference>
<organism evidence="3 4">
    <name type="scientific">Thermoplasma acidophilum (strain ATCC 25905 / DSM 1728 / JCM 9062 / NBRC 15155 / AMRC-C165)</name>
    <dbReference type="NCBI Taxonomy" id="273075"/>
    <lineage>
        <taxon>Archaea</taxon>
        <taxon>Methanobacteriati</taxon>
        <taxon>Thermoplasmatota</taxon>
        <taxon>Thermoplasmata</taxon>
        <taxon>Thermoplasmatales</taxon>
        <taxon>Thermoplasmataceae</taxon>
        <taxon>Thermoplasma</taxon>
    </lineage>
</organism>
<dbReference type="PRINTS" id="PR00081">
    <property type="entry name" value="GDHRDH"/>
</dbReference>
<dbReference type="Pfam" id="PF13561">
    <property type="entry name" value="adh_short_C2"/>
    <property type="match status" value="1"/>
</dbReference>
<name>Q9HLM2_THEAC</name>
<evidence type="ECO:0000313" key="3">
    <source>
        <dbReference type="EMBL" id="CAC11351.1"/>
    </source>
</evidence>
<dbReference type="Gene3D" id="3.40.50.720">
    <property type="entry name" value="NAD(P)-binding Rossmann-like Domain"/>
    <property type="match status" value="1"/>
</dbReference>
<sequence length="282" mass="30837">MFERNLLEGKIALVTGGGTGIGFSIGKRYGELGASIAICGRRENVLADAVFKFKEAGIDADSHRCDVRDPTQVSETVDHFMDRFGKIDVLVNNAAGNFVSPTEKLSPHAFDAVIGIVLHGTVYMTLELGKRWIRNGQHGVVLDIVTTYAWTGSGYVVPSAAAKAGVLALVRSLAVEWAKYGIRHVAIAPGPFPTEATRKNLFPIPEIEDRIVQRVPLKRPGRMDEIANLAAYLVSDGAEYINGSVVTIDGGEWLKGAGQFNHLENLTEDQWKMIYKISRKKE</sequence>
<dbReference type="SUPFAM" id="SSF51735">
    <property type="entry name" value="NAD(P)-binding Rossmann-fold domains"/>
    <property type="match status" value="1"/>
</dbReference>
<proteinExistence type="predicted"/>
<protein>
    <submittedName>
        <fullName evidence="3">2, 4-dienoyl-CoA reductase (NADPH) related protein</fullName>
    </submittedName>
</protein>
<dbReference type="GO" id="GO:0009062">
    <property type="term" value="P:fatty acid catabolic process"/>
    <property type="evidence" value="ECO:0007669"/>
    <property type="project" value="InterPro"/>
</dbReference>
<evidence type="ECO:0000313" key="4">
    <source>
        <dbReference type="Proteomes" id="UP000001024"/>
    </source>
</evidence>
<dbReference type="FunFam" id="3.40.50.720:FF:000084">
    <property type="entry name" value="Short-chain dehydrogenase reductase"/>
    <property type="match status" value="1"/>
</dbReference>
<dbReference type="HOGENOM" id="CLU_010194_1_2_2"/>
<dbReference type="InterPro" id="IPR045017">
    <property type="entry name" value="DECR2-like"/>
</dbReference>
<dbReference type="EnsemblBacteria" id="CAC11351">
    <property type="protein sequence ID" value="CAC11351"/>
    <property type="gene ID" value="CAC11351"/>
</dbReference>
<keyword evidence="1" id="KW-0521">NADP</keyword>
<evidence type="ECO:0000256" key="2">
    <source>
        <dbReference type="ARBA" id="ARBA00023002"/>
    </source>
</evidence>
<dbReference type="InterPro" id="IPR036291">
    <property type="entry name" value="NAD(P)-bd_dom_sf"/>
</dbReference>
<dbReference type="AlphaFoldDB" id="Q9HLM2"/>
<accession>Q9HLM2</accession>
<keyword evidence="4" id="KW-1185">Reference proteome</keyword>
<dbReference type="KEGG" id="tac:Ta0205"/>
<dbReference type="eggNOG" id="arCOG01259">
    <property type="taxonomic scope" value="Archaea"/>
</dbReference>
<dbReference type="OrthoDB" id="194879at2157"/>